<dbReference type="SUPFAM" id="SSF50182">
    <property type="entry name" value="Sm-like ribonucleoproteins"/>
    <property type="match status" value="1"/>
</dbReference>
<feature type="domain" description="Mechanosensitive ion channel transmembrane helices 2/3" evidence="10">
    <location>
        <begin position="506"/>
        <end position="547"/>
    </location>
</feature>
<feature type="transmembrane region" description="Helical" evidence="7">
    <location>
        <begin position="16"/>
        <end position="36"/>
    </location>
</feature>
<accession>A0A1M7ZKU7</accession>
<evidence type="ECO:0000256" key="7">
    <source>
        <dbReference type="SAM" id="Phobius"/>
    </source>
</evidence>
<dbReference type="OrthoDB" id="9814206at2"/>
<dbReference type="Pfam" id="PF21088">
    <property type="entry name" value="MS_channel_1st"/>
    <property type="match status" value="1"/>
</dbReference>
<dbReference type="InterPro" id="IPR010920">
    <property type="entry name" value="LSM_dom_sf"/>
</dbReference>
<keyword evidence="3" id="KW-1003">Cell membrane</keyword>
<feature type="transmembrane region" description="Helical" evidence="7">
    <location>
        <begin position="503"/>
        <end position="522"/>
    </location>
</feature>
<feature type="transmembrane region" description="Helical" evidence="7">
    <location>
        <begin position="528"/>
        <end position="550"/>
    </location>
</feature>
<evidence type="ECO:0000256" key="3">
    <source>
        <dbReference type="ARBA" id="ARBA00022475"/>
    </source>
</evidence>
<comment type="subcellular location">
    <subcellularLocation>
        <location evidence="1">Cell membrane</location>
        <topology evidence="1">Multi-pass membrane protein</topology>
    </subcellularLocation>
</comment>
<evidence type="ECO:0000259" key="9">
    <source>
        <dbReference type="Pfam" id="PF21082"/>
    </source>
</evidence>
<feature type="transmembrane region" description="Helical" evidence="7">
    <location>
        <begin position="312"/>
        <end position="328"/>
    </location>
</feature>
<dbReference type="InterPro" id="IPR006685">
    <property type="entry name" value="MscS_channel_2nd"/>
</dbReference>
<dbReference type="SUPFAM" id="SSF82689">
    <property type="entry name" value="Mechanosensitive channel protein MscS (YggB), C-terminal domain"/>
    <property type="match status" value="1"/>
</dbReference>
<evidence type="ECO:0000259" key="10">
    <source>
        <dbReference type="Pfam" id="PF21088"/>
    </source>
</evidence>
<dbReference type="InterPro" id="IPR023408">
    <property type="entry name" value="MscS_beta-dom_sf"/>
</dbReference>
<dbReference type="Gene3D" id="2.30.30.60">
    <property type="match status" value="1"/>
</dbReference>
<feature type="domain" description="Mechanosensitive ion channel MscS C-terminal" evidence="9">
    <location>
        <begin position="619"/>
        <end position="706"/>
    </location>
</feature>
<protein>
    <submittedName>
        <fullName evidence="11">Small-conductance mechanosensitive channel</fullName>
    </submittedName>
</protein>
<evidence type="ECO:0000313" key="12">
    <source>
        <dbReference type="Proteomes" id="UP000186406"/>
    </source>
</evidence>
<dbReference type="InterPro" id="IPR011066">
    <property type="entry name" value="MscS_channel_C_sf"/>
</dbReference>
<evidence type="ECO:0000256" key="1">
    <source>
        <dbReference type="ARBA" id="ARBA00004651"/>
    </source>
</evidence>
<gene>
    <name evidence="11" type="ORF">SAMN02745172_02175</name>
</gene>
<dbReference type="Pfam" id="PF00924">
    <property type="entry name" value="MS_channel_2nd"/>
    <property type="match status" value="1"/>
</dbReference>
<evidence type="ECO:0000256" key="6">
    <source>
        <dbReference type="ARBA" id="ARBA00023136"/>
    </source>
</evidence>
<dbReference type="PANTHER" id="PTHR30460">
    <property type="entry name" value="MODERATE CONDUCTANCE MECHANOSENSITIVE CHANNEL YBIO"/>
    <property type="match status" value="1"/>
</dbReference>
<sequence length="740" mass="79009">MRIEKSDGGGEVPARFHLTGLVLAVFTVAMLAFFGLRPALAADAAIQLADSASAAPAQPATATEPPQEVTELMRLLADPKVKAWIEQTVAATPATVVQPAAQESPVGDLVSERLRRLRLHYLAISSAVDTWPRDIAAGLLVISSAAARVGPLMLFLIVVTPFAAGAIAEAVARLVLTRYRIDTDSIARSGSDLDRWLSVALRLMRRIGGLILFTLAGMLTFVLTDPPHVLESILSGYFGAVVVVRFTLALTEMLLSPDPAQGAARVVPVDDASALFWQRRIVVFVGWLVFGIVTLGALHTAGVPFASQQLDAYVLGLGLLAIAIEAIWRRPSRPEGSRIARRLASLLLTVAAIALWVLWVGEALQLFTTLLIVVALPFAIRIVGATVANVARKSSPDQTIPLGVTAVFIARGIRSVLIIAAIVLVARAWGIDLGDLSDSDSVLTRVVRSLMSAVVIYLGADLIWQLSKAAIDARIGDIREVAPGGDRDEFARRQARLRTLLPILRNVLFIVVLVVAVLMELSAFGIDIAPLVAGAGVVGVAVGFGAQTLVKDIISGMFFLLDDAFRVGEYIQSGSYKGTVESFSLRSVKLRHHRGPVYTVPFGELGAVQNMSRDWVIEKLPIVVTYDTDLEKARKLIKRVGTDLAADPELGPDLIEPPKMQGVQQFGDYGIQIRIKLVARPGGQFIARRKLLAAIKKTFDDNGISFAVPRVQVAGGDTADAAVAQTALAVQQANAPAAGA</sequence>
<organism evidence="11 12">
    <name type="scientific">Pseudoxanthobacter soli DSM 19599</name>
    <dbReference type="NCBI Taxonomy" id="1123029"/>
    <lineage>
        <taxon>Bacteria</taxon>
        <taxon>Pseudomonadati</taxon>
        <taxon>Pseudomonadota</taxon>
        <taxon>Alphaproteobacteria</taxon>
        <taxon>Hyphomicrobiales</taxon>
        <taxon>Segnochrobactraceae</taxon>
        <taxon>Pseudoxanthobacter</taxon>
    </lineage>
</organism>
<feature type="transmembrane region" description="Helical" evidence="7">
    <location>
        <begin position="207"/>
        <end position="224"/>
    </location>
</feature>
<dbReference type="GO" id="GO:0008381">
    <property type="term" value="F:mechanosensitive monoatomic ion channel activity"/>
    <property type="evidence" value="ECO:0007669"/>
    <property type="project" value="InterPro"/>
</dbReference>
<keyword evidence="4 7" id="KW-0812">Transmembrane</keyword>
<evidence type="ECO:0000256" key="4">
    <source>
        <dbReference type="ARBA" id="ARBA00022692"/>
    </source>
</evidence>
<dbReference type="Gene3D" id="3.30.70.100">
    <property type="match status" value="1"/>
</dbReference>
<dbReference type="InterPro" id="IPR045276">
    <property type="entry name" value="YbiO_bact"/>
</dbReference>
<dbReference type="InterPro" id="IPR011014">
    <property type="entry name" value="MscS_channel_TM-2"/>
</dbReference>
<dbReference type="RefSeq" id="WP_084564473.1">
    <property type="nucleotide sequence ID" value="NZ_FRXO01000004.1"/>
</dbReference>
<proteinExistence type="inferred from homology"/>
<evidence type="ECO:0000256" key="2">
    <source>
        <dbReference type="ARBA" id="ARBA00008017"/>
    </source>
</evidence>
<dbReference type="Pfam" id="PF21082">
    <property type="entry name" value="MS_channel_3rd"/>
    <property type="match status" value="1"/>
</dbReference>
<feature type="transmembrane region" description="Helical" evidence="7">
    <location>
        <begin position="340"/>
        <end position="360"/>
    </location>
</feature>
<feature type="transmembrane region" description="Helical" evidence="7">
    <location>
        <begin position="236"/>
        <end position="255"/>
    </location>
</feature>
<dbReference type="InterPro" id="IPR049142">
    <property type="entry name" value="MS_channel_1st"/>
</dbReference>
<dbReference type="AlphaFoldDB" id="A0A1M7ZKU7"/>
<reference evidence="11 12" key="1">
    <citation type="submission" date="2016-12" db="EMBL/GenBank/DDBJ databases">
        <authorList>
            <person name="Song W.-J."/>
            <person name="Kurnit D.M."/>
        </authorList>
    </citation>
    <scope>NUCLEOTIDE SEQUENCE [LARGE SCALE GENOMIC DNA]</scope>
    <source>
        <strain evidence="11 12">DSM 19599</strain>
    </source>
</reference>
<feature type="transmembrane region" description="Helical" evidence="7">
    <location>
        <begin position="152"/>
        <end position="176"/>
    </location>
</feature>
<keyword evidence="12" id="KW-1185">Reference proteome</keyword>
<feature type="domain" description="Mechanosensitive ion channel MscS" evidence="8">
    <location>
        <begin position="548"/>
        <end position="613"/>
    </location>
</feature>
<dbReference type="PANTHER" id="PTHR30460:SF0">
    <property type="entry name" value="MODERATE CONDUCTANCE MECHANOSENSITIVE CHANNEL YBIO"/>
    <property type="match status" value="1"/>
</dbReference>
<keyword evidence="6 7" id="KW-0472">Membrane</keyword>
<dbReference type="SUPFAM" id="SSF82861">
    <property type="entry name" value="Mechanosensitive channel protein MscS (YggB), transmembrane region"/>
    <property type="match status" value="1"/>
</dbReference>
<keyword evidence="5 7" id="KW-1133">Transmembrane helix</keyword>
<dbReference type="EMBL" id="FRXO01000004">
    <property type="protein sequence ID" value="SHO65530.1"/>
    <property type="molecule type" value="Genomic_DNA"/>
</dbReference>
<feature type="transmembrane region" description="Helical" evidence="7">
    <location>
        <begin position="366"/>
        <end position="390"/>
    </location>
</feature>
<dbReference type="GO" id="GO:0005886">
    <property type="term" value="C:plasma membrane"/>
    <property type="evidence" value="ECO:0007669"/>
    <property type="project" value="UniProtKB-SubCell"/>
</dbReference>
<evidence type="ECO:0000313" key="11">
    <source>
        <dbReference type="EMBL" id="SHO65530.1"/>
    </source>
</evidence>
<evidence type="ECO:0000259" key="8">
    <source>
        <dbReference type="Pfam" id="PF00924"/>
    </source>
</evidence>
<name>A0A1M7ZKU7_9HYPH</name>
<comment type="similarity">
    <text evidence="2">Belongs to the MscS (TC 1.A.23) family.</text>
</comment>
<dbReference type="Proteomes" id="UP000186406">
    <property type="component" value="Unassembled WGS sequence"/>
</dbReference>
<dbReference type="InterPro" id="IPR049278">
    <property type="entry name" value="MS_channel_C"/>
</dbReference>
<feature type="transmembrane region" description="Helical" evidence="7">
    <location>
        <begin position="402"/>
        <end position="426"/>
    </location>
</feature>
<dbReference type="Gene3D" id="1.10.287.1260">
    <property type="match status" value="1"/>
</dbReference>
<dbReference type="STRING" id="1123029.SAMN02745172_02175"/>
<feature type="transmembrane region" description="Helical" evidence="7">
    <location>
        <begin position="446"/>
        <end position="464"/>
    </location>
</feature>
<feature type="transmembrane region" description="Helical" evidence="7">
    <location>
        <begin position="281"/>
        <end position="306"/>
    </location>
</feature>
<evidence type="ECO:0000256" key="5">
    <source>
        <dbReference type="ARBA" id="ARBA00022989"/>
    </source>
</evidence>